<protein>
    <submittedName>
        <fullName evidence="1">Uncharacterized protein</fullName>
    </submittedName>
</protein>
<keyword evidence="2" id="KW-1185">Reference proteome</keyword>
<organism evidence="1 2">
    <name type="scientific">Kingdonia uniflora</name>
    <dbReference type="NCBI Taxonomy" id="39325"/>
    <lineage>
        <taxon>Eukaryota</taxon>
        <taxon>Viridiplantae</taxon>
        <taxon>Streptophyta</taxon>
        <taxon>Embryophyta</taxon>
        <taxon>Tracheophyta</taxon>
        <taxon>Spermatophyta</taxon>
        <taxon>Magnoliopsida</taxon>
        <taxon>Ranunculales</taxon>
        <taxon>Circaeasteraceae</taxon>
        <taxon>Kingdonia</taxon>
    </lineage>
</organism>
<accession>A0A7J7LCV1</accession>
<reference evidence="1 2" key="1">
    <citation type="journal article" date="2020" name="IScience">
        <title>Genome Sequencing of the Endangered Kingdonia uniflora (Circaeasteraceae, Ranunculales) Reveals Potential Mechanisms of Evolutionary Specialization.</title>
        <authorList>
            <person name="Sun Y."/>
            <person name="Deng T."/>
            <person name="Zhang A."/>
            <person name="Moore M.J."/>
            <person name="Landis J.B."/>
            <person name="Lin N."/>
            <person name="Zhang H."/>
            <person name="Zhang X."/>
            <person name="Huang J."/>
            <person name="Zhang X."/>
            <person name="Sun H."/>
            <person name="Wang H."/>
        </authorList>
    </citation>
    <scope>NUCLEOTIDE SEQUENCE [LARGE SCALE GENOMIC DNA]</scope>
    <source>
        <strain evidence="1">TB1705</strain>
        <tissue evidence="1">Leaf</tissue>
    </source>
</reference>
<name>A0A7J7LCV1_9MAGN</name>
<gene>
    <name evidence="1" type="ORF">GIB67_006213</name>
</gene>
<evidence type="ECO:0000313" key="2">
    <source>
        <dbReference type="Proteomes" id="UP000541444"/>
    </source>
</evidence>
<proteinExistence type="predicted"/>
<feature type="non-terminal residue" evidence="1">
    <location>
        <position position="1"/>
    </location>
</feature>
<dbReference type="AlphaFoldDB" id="A0A7J7LCV1"/>
<evidence type="ECO:0000313" key="1">
    <source>
        <dbReference type="EMBL" id="KAF6140360.1"/>
    </source>
</evidence>
<sequence length="101" mass="11265">NQPSLSLSLCCFNITLHINHLTPLKDSQSGGVHFSQNLVLYLPASTCKSRNFRDCCFSRVPFTMTTIPKEPAQVMKQRVGSVLGKQTILKSDHFPGCRIND</sequence>
<dbReference type="EMBL" id="JACGCM010002387">
    <property type="protein sequence ID" value="KAF6140360.1"/>
    <property type="molecule type" value="Genomic_DNA"/>
</dbReference>
<dbReference type="Proteomes" id="UP000541444">
    <property type="component" value="Unassembled WGS sequence"/>
</dbReference>
<comment type="caution">
    <text evidence="1">The sequence shown here is derived from an EMBL/GenBank/DDBJ whole genome shotgun (WGS) entry which is preliminary data.</text>
</comment>